<sequence length="146" mass="16730">MNKATFLFFLSLVVFVVSSCADQASNAEKTKVGDTKVDTNRLYKVVVSYPKTDSTRFDMEYYEKNHMPMMARILGDNLHYYEIDNGDIETTNRPVYVAACSFYVGDMKLFTDSVSAHADSVGKDIPKYTNEKPVIQTFTTKRFDKW</sequence>
<accession>A0ABW5KN69</accession>
<gene>
    <name evidence="2" type="ORF">ACFSR5_19170</name>
</gene>
<dbReference type="Gene3D" id="3.30.70.100">
    <property type="match status" value="1"/>
</dbReference>
<feature type="chain" id="PRO_5046912796" evidence="1">
    <location>
        <begin position="22"/>
        <end position="146"/>
    </location>
</feature>
<protein>
    <submittedName>
        <fullName evidence="2">EthD family reductase</fullName>
    </submittedName>
</protein>
<feature type="signal peptide" evidence="1">
    <location>
        <begin position="1"/>
        <end position="21"/>
    </location>
</feature>
<dbReference type="PANTHER" id="PTHR40260">
    <property type="entry name" value="BLR8190 PROTEIN"/>
    <property type="match status" value="1"/>
</dbReference>
<dbReference type="Proteomes" id="UP001597545">
    <property type="component" value="Unassembled WGS sequence"/>
</dbReference>
<reference evidence="3" key="1">
    <citation type="journal article" date="2019" name="Int. J. Syst. Evol. Microbiol.">
        <title>The Global Catalogue of Microorganisms (GCM) 10K type strain sequencing project: providing services to taxonomists for standard genome sequencing and annotation.</title>
        <authorList>
            <consortium name="The Broad Institute Genomics Platform"/>
            <consortium name="The Broad Institute Genome Sequencing Center for Infectious Disease"/>
            <person name="Wu L."/>
            <person name="Ma J."/>
        </authorList>
    </citation>
    <scope>NUCLEOTIDE SEQUENCE [LARGE SCALE GENOMIC DNA]</scope>
    <source>
        <strain evidence="3">KCTC 42662</strain>
    </source>
</reference>
<dbReference type="PANTHER" id="PTHR40260:SF2">
    <property type="entry name" value="BLR8190 PROTEIN"/>
    <property type="match status" value="1"/>
</dbReference>
<dbReference type="InterPro" id="IPR009799">
    <property type="entry name" value="EthD_dom"/>
</dbReference>
<evidence type="ECO:0000256" key="1">
    <source>
        <dbReference type="SAM" id="SignalP"/>
    </source>
</evidence>
<keyword evidence="3" id="KW-1185">Reference proteome</keyword>
<proteinExistence type="predicted"/>
<evidence type="ECO:0000313" key="3">
    <source>
        <dbReference type="Proteomes" id="UP001597545"/>
    </source>
</evidence>
<name>A0ABW5KN69_9SPHI</name>
<organism evidence="2 3">
    <name type="scientific">Sphingobacterium suaedae</name>
    <dbReference type="NCBI Taxonomy" id="1686402"/>
    <lineage>
        <taxon>Bacteria</taxon>
        <taxon>Pseudomonadati</taxon>
        <taxon>Bacteroidota</taxon>
        <taxon>Sphingobacteriia</taxon>
        <taxon>Sphingobacteriales</taxon>
        <taxon>Sphingobacteriaceae</taxon>
        <taxon>Sphingobacterium</taxon>
    </lineage>
</organism>
<dbReference type="RefSeq" id="WP_380906091.1">
    <property type="nucleotide sequence ID" value="NZ_JBHUEG010000019.1"/>
</dbReference>
<dbReference type="SUPFAM" id="SSF54909">
    <property type="entry name" value="Dimeric alpha+beta barrel"/>
    <property type="match status" value="1"/>
</dbReference>
<evidence type="ECO:0000313" key="2">
    <source>
        <dbReference type="EMBL" id="MFD2549774.1"/>
    </source>
</evidence>
<dbReference type="EMBL" id="JBHULR010000020">
    <property type="protein sequence ID" value="MFD2549774.1"/>
    <property type="molecule type" value="Genomic_DNA"/>
</dbReference>
<comment type="caution">
    <text evidence="2">The sequence shown here is derived from an EMBL/GenBank/DDBJ whole genome shotgun (WGS) entry which is preliminary data.</text>
</comment>
<dbReference type="NCBIfam" id="TIGR02118">
    <property type="entry name" value="EthD family reductase"/>
    <property type="match status" value="1"/>
</dbReference>
<keyword evidence="1" id="KW-0732">Signal</keyword>
<dbReference type="PROSITE" id="PS51257">
    <property type="entry name" value="PROKAR_LIPOPROTEIN"/>
    <property type="match status" value="1"/>
</dbReference>
<dbReference type="InterPro" id="IPR011008">
    <property type="entry name" value="Dimeric_a/b-barrel"/>
</dbReference>